<accession>A0A4R6BFX5</accession>
<evidence type="ECO:0000313" key="6">
    <source>
        <dbReference type="Proteomes" id="UP000295310"/>
    </source>
</evidence>
<evidence type="ECO:0000256" key="2">
    <source>
        <dbReference type="HAMAP-Rule" id="MF_01867"/>
    </source>
</evidence>
<dbReference type="InterPro" id="IPR055399">
    <property type="entry name" value="CC_BshC"/>
</dbReference>
<keyword evidence="6" id="KW-1185">Reference proteome</keyword>
<organism evidence="5 6">
    <name type="scientific">Macrococcus brunensis</name>
    <dbReference type="NCBI Taxonomy" id="198483"/>
    <lineage>
        <taxon>Bacteria</taxon>
        <taxon>Bacillati</taxon>
        <taxon>Bacillota</taxon>
        <taxon>Bacilli</taxon>
        <taxon>Bacillales</taxon>
        <taxon>Staphylococcaceae</taxon>
        <taxon>Macrococcus</taxon>
    </lineage>
</organism>
<dbReference type="RefSeq" id="WP_133431043.1">
    <property type="nucleotide sequence ID" value="NZ_SCWA01000002.1"/>
</dbReference>
<name>A0A4R6BFX5_9STAP</name>
<evidence type="ECO:0000259" key="4">
    <source>
        <dbReference type="Pfam" id="PF24850"/>
    </source>
</evidence>
<evidence type="ECO:0000259" key="3">
    <source>
        <dbReference type="Pfam" id="PF10079"/>
    </source>
</evidence>
<proteinExistence type="inferred from homology"/>
<dbReference type="InterPro" id="IPR011199">
    <property type="entry name" value="Bacillithiol_biosynth_BshC"/>
</dbReference>
<dbReference type="Pfam" id="PF10079">
    <property type="entry name" value="Rossmann-like_BshC"/>
    <property type="match status" value="1"/>
</dbReference>
<dbReference type="Pfam" id="PF24850">
    <property type="entry name" value="CC_BshC"/>
    <property type="match status" value="1"/>
</dbReference>
<dbReference type="AlphaFoldDB" id="A0A4R6BFX5"/>
<dbReference type="EC" id="6.-.-.-" evidence="2"/>
<evidence type="ECO:0000313" key="5">
    <source>
        <dbReference type="EMBL" id="TDL98781.1"/>
    </source>
</evidence>
<keyword evidence="1 2" id="KW-0436">Ligase</keyword>
<feature type="domain" description="Bacillithiol biosynthesis BshC C-terminal coiled-coil" evidence="4">
    <location>
        <begin position="369"/>
        <end position="513"/>
    </location>
</feature>
<reference evidence="5 6" key="1">
    <citation type="submission" date="2019-01" db="EMBL/GenBank/DDBJ databases">
        <title>Draft genome sequences of the type strains of six Macrococcus species.</title>
        <authorList>
            <person name="Mazhar S."/>
            <person name="Altermann E."/>
            <person name="Hill C."/>
            <person name="Mcauliffe O."/>
        </authorList>
    </citation>
    <scope>NUCLEOTIDE SEQUENCE [LARGE SCALE GENOMIC DNA]</scope>
    <source>
        <strain evidence="5 6">CCM4811</strain>
    </source>
</reference>
<dbReference type="PIRSF" id="PIRSF012535">
    <property type="entry name" value="UCP012535"/>
    <property type="match status" value="1"/>
</dbReference>
<dbReference type="InterPro" id="IPR055398">
    <property type="entry name" value="Rossmann-like_BshC"/>
</dbReference>
<feature type="domain" description="Bacillithiol biosynthesis BshC N-terminal Rossmann-like" evidence="3">
    <location>
        <begin position="24"/>
        <end position="366"/>
    </location>
</feature>
<comment type="similarity">
    <text evidence="2">Belongs to the BshC family.</text>
</comment>
<dbReference type="GO" id="GO:0016874">
    <property type="term" value="F:ligase activity"/>
    <property type="evidence" value="ECO:0007669"/>
    <property type="project" value="UniProtKB-UniRule"/>
</dbReference>
<protein>
    <recommendedName>
        <fullName evidence="2">Putative cysteine ligase BshC</fullName>
        <ecNumber evidence="2">6.-.-.-</ecNumber>
    </recommendedName>
</protein>
<comment type="caution">
    <text evidence="5">The sequence shown here is derived from an EMBL/GenBank/DDBJ whole genome shotgun (WGS) entry which is preliminary data.</text>
</comment>
<dbReference type="EMBL" id="SCWA01000002">
    <property type="protein sequence ID" value="TDL98781.1"/>
    <property type="molecule type" value="Genomic_DNA"/>
</dbReference>
<comment type="function">
    <text evidence="2">Involved in bacillithiol (BSH) biosynthesis. May catalyze the last step of the pathway, the addition of cysteine to glucosamine malate (GlcN-Mal) to generate BSH.</text>
</comment>
<dbReference type="HAMAP" id="MF_01867">
    <property type="entry name" value="BshC"/>
    <property type="match status" value="1"/>
</dbReference>
<sequence>MKISTVQDDRQSFLGKYAAGDFSSYDYAIQEPGIYELRHQTAPHPHTEKLSQVIENYMSDLELTTLQRDNIQALRSGHQVVIGGQQAGLFISPLYTIHKIISIIVLAEEQSKALNTQIVPVFWIAGEDHDFSEVNHAYLYNSDKNKMQKLKVASKREAEDSVSHFELTEGEMTATITAFVSQLLETERTKSIYDQLMKLPLNWTAHFKQLIHELFKSYGLILIDSADAELRQLEKEQLLWMFDHHADIDAAFHNGQQKMDSYSIETTTNVHLFMSRDGKRQLLNEENGRYYLGKSDDSFTKEEVRSMIETSPERFSNNVVTRPLMEELMFNTLAFIGGPAEVRYWGELHAVFQFAEREMPVVMPRMRLTYVNARIRKLIERYDLPLAAIVTHGIQEQADHFLQQDANVELFETLYGTTQHLESQYGEMMQLAESEQVSRLIASNLKHHLKQVDYLKKAYNKELHQRNKTVLKHYGEIDAHLHPRGGLQERTWHPLVMLNNYSLDFFDQVIESVQYTLDLQIVEI</sequence>
<gene>
    <name evidence="2 5" type="primary">bshC</name>
    <name evidence="5" type="ORF">ERX27_01425</name>
</gene>
<dbReference type="OrthoDB" id="9765151at2"/>
<dbReference type="NCBIfam" id="TIGR03998">
    <property type="entry name" value="thiol_BshC"/>
    <property type="match status" value="1"/>
</dbReference>
<evidence type="ECO:0000256" key="1">
    <source>
        <dbReference type="ARBA" id="ARBA00022598"/>
    </source>
</evidence>
<dbReference type="Proteomes" id="UP000295310">
    <property type="component" value="Unassembled WGS sequence"/>
</dbReference>